<protein>
    <submittedName>
        <fullName evidence="11">Ammonium transporter</fullName>
    </submittedName>
</protein>
<dbReference type="Gene3D" id="1.10.3430.10">
    <property type="entry name" value="Ammonium transporter AmtB like domains"/>
    <property type="match status" value="1"/>
</dbReference>
<evidence type="ECO:0000256" key="2">
    <source>
        <dbReference type="ARBA" id="ARBA00005887"/>
    </source>
</evidence>
<name>A0A7W4JAE2_9PROT</name>
<evidence type="ECO:0000256" key="5">
    <source>
        <dbReference type="ARBA" id="ARBA00022989"/>
    </source>
</evidence>
<evidence type="ECO:0000256" key="8">
    <source>
        <dbReference type="SAM" id="Phobius"/>
    </source>
</evidence>
<dbReference type="InterPro" id="IPR001905">
    <property type="entry name" value="Ammonium_transpt"/>
</dbReference>
<dbReference type="InterPro" id="IPR024041">
    <property type="entry name" value="NH4_transpt_AmtB-like_dom"/>
</dbReference>
<keyword evidence="3" id="KW-0813">Transport</keyword>
<dbReference type="InterPro" id="IPR029020">
    <property type="entry name" value="Ammonium/urea_transptr"/>
</dbReference>
<evidence type="ECO:0000256" key="9">
    <source>
        <dbReference type="SAM" id="SignalP"/>
    </source>
</evidence>
<feature type="chain" id="PRO_5031260909" evidence="9">
    <location>
        <begin position="26"/>
        <end position="89"/>
    </location>
</feature>
<evidence type="ECO:0000313" key="11">
    <source>
        <dbReference type="EMBL" id="MBB2177533.1"/>
    </source>
</evidence>
<evidence type="ECO:0000259" key="10">
    <source>
        <dbReference type="Pfam" id="PF00909"/>
    </source>
</evidence>
<feature type="signal peptide" evidence="9">
    <location>
        <begin position="1"/>
        <end position="25"/>
    </location>
</feature>
<dbReference type="Proteomes" id="UP000561066">
    <property type="component" value="Unassembled WGS sequence"/>
</dbReference>
<evidence type="ECO:0000256" key="6">
    <source>
        <dbReference type="ARBA" id="ARBA00023136"/>
    </source>
</evidence>
<feature type="transmembrane region" description="Helical" evidence="8">
    <location>
        <begin position="35"/>
        <end position="59"/>
    </location>
</feature>
<keyword evidence="4 8" id="KW-0812">Transmembrane</keyword>
<feature type="transmembrane region" description="Helical" evidence="8">
    <location>
        <begin position="66"/>
        <end position="87"/>
    </location>
</feature>
<evidence type="ECO:0000256" key="3">
    <source>
        <dbReference type="ARBA" id="ARBA00022448"/>
    </source>
</evidence>
<dbReference type="Pfam" id="PF00909">
    <property type="entry name" value="Ammonium_transp"/>
    <property type="match status" value="1"/>
</dbReference>
<dbReference type="SUPFAM" id="SSF111352">
    <property type="entry name" value="Ammonium transporter"/>
    <property type="match status" value="1"/>
</dbReference>
<evidence type="ECO:0000256" key="7">
    <source>
        <dbReference type="ARBA" id="ARBA00023177"/>
    </source>
</evidence>
<dbReference type="PANTHER" id="PTHR43029:SF10">
    <property type="entry name" value="AMMONIUM TRANSPORTER MEP2"/>
    <property type="match status" value="1"/>
</dbReference>
<feature type="non-terminal residue" evidence="11">
    <location>
        <position position="89"/>
    </location>
</feature>
<dbReference type="GO" id="GO:0005886">
    <property type="term" value="C:plasma membrane"/>
    <property type="evidence" value="ECO:0007669"/>
    <property type="project" value="TreeGrafter"/>
</dbReference>
<proteinExistence type="inferred from homology"/>
<comment type="subcellular location">
    <subcellularLocation>
        <location evidence="1">Membrane</location>
        <topology evidence="1">Multi-pass membrane protein</topology>
    </subcellularLocation>
</comment>
<dbReference type="AlphaFoldDB" id="A0A7W4JAE2"/>
<accession>A0A7W4JAE2</accession>
<comment type="caution">
    <text evidence="11">The sequence shown here is derived from an EMBL/GenBank/DDBJ whole genome shotgun (WGS) entry which is preliminary data.</text>
</comment>
<comment type="similarity">
    <text evidence="2">Belongs to the ammonia transporter channel (TC 1.A.11.2) family.</text>
</comment>
<keyword evidence="6 8" id="KW-0472">Membrane</keyword>
<dbReference type="EMBL" id="JABEQH010000032">
    <property type="protein sequence ID" value="MBB2177533.1"/>
    <property type="molecule type" value="Genomic_DNA"/>
</dbReference>
<dbReference type="PANTHER" id="PTHR43029">
    <property type="entry name" value="AMMONIUM TRANSPORTER MEP2"/>
    <property type="match status" value="1"/>
</dbReference>
<dbReference type="GO" id="GO:0008519">
    <property type="term" value="F:ammonium channel activity"/>
    <property type="evidence" value="ECO:0007669"/>
    <property type="project" value="InterPro"/>
</dbReference>
<keyword evidence="7" id="KW-0924">Ammonia transport</keyword>
<evidence type="ECO:0000313" key="12">
    <source>
        <dbReference type="Proteomes" id="UP000561066"/>
    </source>
</evidence>
<keyword evidence="9" id="KW-0732">Signal</keyword>
<feature type="domain" description="Ammonium transporter AmtB-like" evidence="10">
    <location>
        <begin position="36"/>
        <end position="89"/>
    </location>
</feature>
<evidence type="ECO:0000256" key="1">
    <source>
        <dbReference type="ARBA" id="ARBA00004141"/>
    </source>
</evidence>
<gene>
    <name evidence="11" type="ORF">HLH21_16650</name>
</gene>
<reference evidence="11 12" key="1">
    <citation type="submission" date="2020-04" db="EMBL/GenBank/DDBJ databases">
        <title>Description of novel Gluconacetobacter.</title>
        <authorList>
            <person name="Sombolestani A."/>
        </authorList>
    </citation>
    <scope>NUCLEOTIDE SEQUENCE [LARGE SCALE GENOMIC DNA]</scope>
    <source>
        <strain evidence="11 12">LMG 21312</strain>
    </source>
</reference>
<keyword evidence="5 8" id="KW-1133">Transmembrane helix</keyword>
<sequence length="89" mass="9509">MSTPLKASLFLFAIAFVFLATPALAADPAIDTGDTAWMLVSTALVLMMTIPGLALFYAGMVRKKNVLATVMQSFAICCIITVVWMVAGY</sequence>
<evidence type="ECO:0000256" key="4">
    <source>
        <dbReference type="ARBA" id="ARBA00022692"/>
    </source>
</evidence>
<organism evidence="11 12">
    <name type="scientific">Gluconacetobacter johannae</name>
    <dbReference type="NCBI Taxonomy" id="112140"/>
    <lineage>
        <taxon>Bacteria</taxon>
        <taxon>Pseudomonadati</taxon>
        <taxon>Pseudomonadota</taxon>
        <taxon>Alphaproteobacteria</taxon>
        <taxon>Acetobacterales</taxon>
        <taxon>Acetobacteraceae</taxon>
        <taxon>Gluconacetobacter</taxon>
    </lineage>
</organism>
<keyword evidence="12" id="KW-1185">Reference proteome</keyword>